<dbReference type="InterPro" id="IPR002893">
    <property type="entry name" value="Znf_MYND"/>
</dbReference>
<evidence type="ECO:0000259" key="6">
    <source>
        <dbReference type="PROSITE" id="PS50865"/>
    </source>
</evidence>
<sequence length="511" mass="57661">MASTKPHIPKNVLRRLLCLQTMKGFSSMVLDFDEIRQGIVNLQVGLDMTVRDILGKDRIPPAQQENLNVTWLQYAARTGDIPLAYEMIRFGANIEVKDNERGQTALNMAYERYLESQSPTRRMRFPHIDGVSELVQVGSRAREIALMLVEQHANIDVTFDEDLKVTILHMACMVKDWDFVGLLIRHGAREKMNVYGYLPSDILTPEEQNRFKQILSAAPTQRAPRMCPCWSGEILLECHAKEPKPYPSEFLCRCRSGKSHKRCCEGRNFDRMEVWNAKEGWIQPMDIPSPGFSTGGRDSLRTYLASMPASLQLGAAANLKAIHDVYFDAHLSSDVDALVSKNIVDPAFAWAVKRSRWIPRPLGPIRSKPHMAAHAEKFNGYVDEYIRKGIDSRPKPVIERAAKIHPSGGALYKVCEGPGCKMQEDGGSISFKRCGKCRLAFYCGVDCQRAHWKGHKITCCSPSQTERALPSQKVMQEHIITPLVDGTDHNTEKLEYYDEVVAQLLQSEGSN</sequence>
<dbReference type="InterPro" id="IPR036770">
    <property type="entry name" value="Ankyrin_rpt-contain_sf"/>
</dbReference>
<dbReference type="STRING" id="50990.A0A4Y7Q9R0"/>
<dbReference type="SMART" id="SM00248">
    <property type="entry name" value="ANK"/>
    <property type="match status" value="2"/>
</dbReference>
<keyword evidence="4" id="KW-0040">ANK repeat</keyword>
<keyword evidence="8" id="KW-1185">Reference proteome</keyword>
<dbReference type="InterPro" id="IPR002110">
    <property type="entry name" value="Ankyrin_rpt"/>
</dbReference>
<organism evidence="7 8">
    <name type="scientific">Rickenella mellea</name>
    <dbReference type="NCBI Taxonomy" id="50990"/>
    <lineage>
        <taxon>Eukaryota</taxon>
        <taxon>Fungi</taxon>
        <taxon>Dikarya</taxon>
        <taxon>Basidiomycota</taxon>
        <taxon>Agaricomycotina</taxon>
        <taxon>Agaricomycetes</taxon>
        <taxon>Hymenochaetales</taxon>
        <taxon>Rickenellaceae</taxon>
        <taxon>Rickenella</taxon>
    </lineage>
</organism>
<dbReference type="GO" id="GO:0008270">
    <property type="term" value="F:zinc ion binding"/>
    <property type="evidence" value="ECO:0007669"/>
    <property type="project" value="UniProtKB-KW"/>
</dbReference>
<keyword evidence="2 5" id="KW-0863">Zinc-finger</keyword>
<dbReference type="SUPFAM" id="SSF144232">
    <property type="entry name" value="HIT/MYND zinc finger-like"/>
    <property type="match status" value="1"/>
</dbReference>
<dbReference type="Gene3D" id="1.25.40.20">
    <property type="entry name" value="Ankyrin repeat-containing domain"/>
    <property type="match status" value="1"/>
</dbReference>
<dbReference type="VEuPathDB" id="FungiDB:BD410DRAFT_786286"/>
<reference evidence="7 8" key="1">
    <citation type="submission" date="2018-06" db="EMBL/GenBank/DDBJ databases">
        <title>A transcriptomic atlas of mushroom development highlights an independent origin of complex multicellularity.</title>
        <authorList>
            <consortium name="DOE Joint Genome Institute"/>
            <person name="Krizsan K."/>
            <person name="Almasi E."/>
            <person name="Merenyi Z."/>
            <person name="Sahu N."/>
            <person name="Viragh M."/>
            <person name="Koszo T."/>
            <person name="Mondo S."/>
            <person name="Kiss B."/>
            <person name="Balint B."/>
            <person name="Kues U."/>
            <person name="Barry K."/>
            <person name="Hegedus J.C."/>
            <person name="Henrissat B."/>
            <person name="Johnson J."/>
            <person name="Lipzen A."/>
            <person name="Ohm R."/>
            <person name="Nagy I."/>
            <person name="Pangilinan J."/>
            <person name="Yan J."/>
            <person name="Xiong Y."/>
            <person name="Grigoriev I.V."/>
            <person name="Hibbett D.S."/>
            <person name="Nagy L.G."/>
        </authorList>
    </citation>
    <scope>NUCLEOTIDE SEQUENCE [LARGE SCALE GENOMIC DNA]</scope>
    <source>
        <strain evidence="7 8">SZMC22713</strain>
    </source>
</reference>
<feature type="domain" description="MYND-type" evidence="6">
    <location>
        <begin position="415"/>
        <end position="459"/>
    </location>
</feature>
<accession>A0A4Y7Q9R0</accession>
<evidence type="ECO:0000256" key="4">
    <source>
        <dbReference type="PROSITE-ProRule" id="PRU00023"/>
    </source>
</evidence>
<name>A0A4Y7Q9R0_9AGAM</name>
<dbReference type="AlphaFoldDB" id="A0A4Y7Q9R0"/>
<keyword evidence="3" id="KW-0862">Zinc</keyword>
<protein>
    <recommendedName>
        <fullName evidence="6">MYND-type domain-containing protein</fullName>
    </recommendedName>
</protein>
<proteinExistence type="predicted"/>
<evidence type="ECO:0000256" key="1">
    <source>
        <dbReference type="ARBA" id="ARBA00022723"/>
    </source>
</evidence>
<keyword evidence="1" id="KW-0479">Metal-binding</keyword>
<evidence type="ECO:0000256" key="5">
    <source>
        <dbReference type="PROSITE-ProRule" id="PRU00134"/>
    </source>
</evidence>
<dbReference type="PROSITE" id="PS50865">
    <property type="entry name" value="ZF_MYND_2"/>
    <property type="match status" value="1"/>
</dbReference>
<dbReference type="Pfam" id="PF01753">
    <property type="entry name" value="zf-MYND"/>
    <property type="match status" value="1"/>
</dbReference>
<gene>
    <name evidence="7" type="ORF">BD410DRAFT_786286</name>
</gene>
<dbReference type="PROSITE" id="PS50088">
    <property type="entry name" value="ANK_REPEAT"/>
    <property type="match status" value="1"/>
</dbReference>
<evidence type="ECO:0000256" key="3">
    <source>
        <dbReference type="ARBA" id="ARBA00022833"/>
    </source>
</evidence>
<dbReference type="SUPFAM" id="SSF48403">
    <property type="entry name" value="Ankyrin repeat"/>
    <property type="match status" value="1"/>
</dbReference>
<feature type="repeat" description="ANK" evidence="4">
    <location>
        <begin position="67"/>
        <end position="99"/>
    </location>
</feature>
<evidence type="ECO:0000256" key="2">
    <source>
        <dbReference type="ARBA" id="ARBA00022771"/>
    </source>
</evidence>
<evidence type="ECO:0000313" key="8">
    <source>
        <dbReference type="Proteomes" id="UP000294933"/>
    </source>
</evidence>
<dbReference type="Gene3D" id="6.10.140.2220">
    <property type="match status" value="1"/>
</dbReference>
<dbReference type="OrthoDB" id="432970at2759"/>
<dbReference type="Proteomes" id="UP000294933">
    <property type="component" value="Unassembled WGS sequence"/>
</dbReference>
<evidence type="ECO:0000313" key="7">
    <source>
        <dbReference type="EMBL" id="TDL24195.1"/>
    </source>
</evidence>
<dbReference type="EMBL" id="ML170167">
    <property type="protein sequence ID" value="TDL24195.1"/>
    <property type="molecule type" value="Genomic_DNA"/>
</dbReference>